<dbReference type="Pfam" id="PF00153">
    <property type="entry name" value="Mito_carr"/>
    <property type="match status" value="1"/>
</dbReference>
<gene>
    <name evidence="7" type="primary">Slc25a25</name>
    <name evidence="7" type="ORF">AK812_SmicGene30781</name>
</gene>
<feature type="region of interest" description="Disordered" evidence="6">
    <location>
        <begin position="428"/>
        <end position="474"/>
    </location>
</feature>
<dbReference type="Proteomes" id="UP000186817">
    <property type="component" value="Unassembled WGS sequence"/>
</dbReference>
<evidence type="ECO:0000256" key="4">
    <source>
        <dbReference type="ARBA" id="ARBA00023136"/>
    </source>
</evidence>
<organism evidence="7 8">
    <name type="scientific">Symbiodinium microadriaticum</name>
    <name type="common">Dinoflagellate</name>
    <name type="synonym">Zooxanthella microadriatica</name>
    <dbReference type="NCBI Taxonomy" id="2951"/>
    <lineage>
        <taxon>Eukaryota</taxon>
        <taxon>Sar</taxon>
        <taxon>Alveolata</taxon>
        <taxon>Dinophyceae</taxon>
        <taxon>Suessiales</taxon>
        <taxon>Symbiodiniaceae</taxon>
        <taxon>Symbiodinium</taxon>
    </lineage>
</organism>
<dbReference type="Gene3D" id="1.50.40.10">
    <property type="entry name" value="Mitochondrial carrier domain"/>
    <property type="match status" value="1"/>
</dbReference>
<comment type="caution">
    <text evidence="7">The sequence shown here is derived from an EMBL/GenBank/DDBJ whole genome shotgun (WGS) entry which is preliminary data.</text>
</comment>
<dbReference type="PANTHER" id="PTHR24089">
    <property type="entry name" value="SOLUTE CARRIER FAMILY 25"/>
    <property type="match status" value="1"/>
</dbReference>
<dbReference type="GO" id="GO:0016020">
    <property type="term" value="C:membrane"/>
    <property type="evidence" value="ECO:0007669"/>
    <property type="project" value="UniProtKB-SubCell"/>
</dbReference>
<name>A0A1Q9CYD9_SYMMI</name>
<keyword evidence="2 5" id="KW-0812">Transmembrane</keyword>
<sequence length="617" mass="67553">MAAADPHPLPYLLASAVSSFVTLPVWKAATIGQSGYALTAESPLGRFLEAARPPYRGSFVVVSGRTWAQAMIFFGSDEGSRWLRRCGWSSLWASCVPPLLISANVQVANQPFVRSSIMLQGDPQVRFAHSSHSPNLAVLRYLWRTKGLRALWLGTGVSIARTAPKYVAAVGAKDAMEELLAQDDDMTIASSVLRSIKKSVAASIAGSIVTNPLDVAQNEMYKTGDSFVSTVKRLQRAEGCRWLFRGVDKNVLASAMPMALTIFLTDAFTQWSRAVAEQKDNQGCCPAARPQSMLFLVAEPVLNAASHVLFALAWREWEMRSAGNSRLTSSKRKRQLKSIKWGLVFVFGEAPLSISAAVIFSIPSRDDPPGHSGLLIAGMDRTGAVQPIVLVAQSGTASVDKIGGLKLHRLPAEELRVHRFDRVESRLHSRGSQVRSESNQVRGHDSRDIVRASTSRSEDRVARDGAKDEVSFSGPLSETHSVEEFVQQDLDAFWRWCATPIDGLHRCGLLVKLFDYSGLTLEKATDKVCKLNSELHALGVCATDQVEPYQRVPYEAFVQSRRLREAVQSCTGSKLSREKRSGRAGGPTPLALWVLNVISLEGKGFLSGRPDRLNDLP</sequence>
<evidence type="ECO:0000313" key="8">
    <source>
        <dbReference type="Proteomes" id="UP000186817"/>
    </source>
</evidence>
<evidence type="ECO:0000313" key="7">
    <source>
        <dbReference type="EMBL" id="OLP87927.1"/>
    </source>
</evidence>
<feature type="compositionally biased region" description="Polar residues" evidence="6">
    <location>
        <begin position="430"/>
        <end position="441"/>
    </location>
</feature>
<keyword evidence="4 5" id="KW-0472">Membrane</keyword>
<dbReference type="OrthoDB" id="409947at2759"/>
<dbReference type="InterPro" id="IPR023395">
    <property type="entry name" value="MCP_dom_sf"/>
</dbReference>
<dbReference type="PROSITE" id="PS50920">
    <property type="entry name" value="SOLCAR"/>
    <property type="match status" value="1"/>
</dbReference>
<proteinExistence type="predicted"/>
<comment type="subcellular location">
    <subcellularLocation>
        <location evidence="1">Membrane</location>
        <topology evidence="1">Multi-pass membrane protein</topology>
    </subcellularLocation>
</comment>
<keyword evidence="8" id="KW-1185">Reference proteome</keyword>
<evidence type="ECO:0000256" key="5">
    <source>
        <dbReference type="PROSITE-ProRule" id="PRU00282"/>
    </source>
</evidence>
<keyword evidence="3" id="KW-0677">Repeat</keyword>
<accession>A0A1Q9CYD9</accession>
<feature type="compositionally biased region" description="Basic and acidic residues" evidence="6">
    <location>
        <begin position="442"/>
        <end position="470"/>
    </location>
</feature>
<evidence type="ECO:0000256" key="6">
    <source>
        <dbReference type="SAM" id="MobiDB-lite"/>
    </source>
</evidence>
<dbReference type="InterPro" id="IPR018108">
    <property type="entry name" value="MCP_transmembrane"/>
</dbReference>
<dbReference type="EMBL" id="LSRX01000835">
    <property type="protein sequence ID" value="OLP87927.1"/>
    <property type="molecule type" value="Genomic_DNA"/>
</dbReference>
<evidence type="ECO:0000256" key="3">
    <source>
        <dbReference type="ARBA" id="ARBA00022737"/>
    </source>
</evidence>
<feature type="repeat" description="Solcar" evidence="5">
    <location>
        <begin position="193"/>
        <end position="271"/>
    </location>
</feature>
<dbReference type="AlphaFoldDB" id="A0A1Q9CYD9"/>
<reference evidence="7 8" key="1">
    <citation type="submission" date="2016-02" db="EMBL/GenBank/DDBJ databases">
        <title>Genome analysis of coral dinoflagellate symbionts highlights evolutionary adaptations to a symbiotic lifestyle.</title>
        <authorList>
            <person name="Aranda M."/>
            <person name="Li Y."/>
            <person name="Liew Y.J."/>
            <person name="Baumgarten S."/>
            <person name="Simakov O."/>
            <person name="Wilson M."/>
            <person name="Piel J."/>
            <person name="Ashoor H."/>
            <person name="Bougouffa S."/>
            <person name="Bajic V.B."/>
            <person name="Ryu T."/>
            <person name="Ravasi T."/>
            <person name="Bayer T."/>
            <person name="Micklem G."/>
            <person name="Kim H."/>
            <person name="Bhak J."/>
            <person name="Lajeunesse T.C."/>
            <person name="Voolstra C.R."/>
        </authorList>
    </citation>
    <scope>NUCLEOTIDE SEQUENCE [LARGE SCALE GENOMIC DNA]</scope>
    <source>
        <strain evidence="7 8">CCMP2467</strain>
    </source>
</reference>
<dbReference type="SUPFAM" id="SSF103506">
    <property type="entry name" value="Mitochondrial carrier"/>
    <property type="match status" value="1"/>
</dbReference>
<protein>
    <submittedName>
        <fullName evidence="7">Calcium-binding mitochondrial carrier protein SCaMC-2</fullName>
    </submittedName>
</protein>
<evidence type="ECO:0000256" key="1">
    <source>
        <dbReference type="ARBA" id="ARBA00004141"/>
    </source>
</evidence>
<evidence type="ECO:0000256" key="2">
    <source>
        <dbReference type="ARBA" id="ARBA00022692"/>
    </source>
</evidence>